<organism evidence="2 3">
    <name type="scientific">Bathymodiolus azoricus thioautotrophic gill symbiont</name>
    <dbReference type="NCBI Taxonomy" id="235205"/>
    <lineage>
        <taxon>Bacteria</taxon>
        <taxon>Pseudomonadati</taxon>
        <taxon>Pseudomonadota</taxon>
        <taxon>Gammaproteobacteria</taxon>
        <taxon>sulfur-oxidizing symbionts</taxon>
    </lineage>
</organism>
<feature type="domain" description="Fido" evidence="1">
    <location>
        <begin position="178"/>
        <end position="321"/>
    </location>
</feature>
<dbReference type="AlphaFoldDB" id="A0A1H6KBJ8"/>
<dbReference type="Gene3D" id="1.20.120.1870">
    <property type="entry name" value="Fic/DOC protein, Fido domain"/>
    <property type="match status" value="1"/>
</dbReference>
<dbReference type="PANTHER" id="PTHR35810">
    <property type="entry name" value="CYTOPLASMIC PROTEIN-RELATED"/>
    <property type="match status" value="1"/>
</dbReference>
<dbReference type="InterPro" id="IPR053737">
    <property type="entry name" value="Type_II_TA_Toxin"/>
</dbReference>
<evidence type="ECO:0000313" key="3">
    <source>
        <dbReference type="Proteomes" id="UP000198988"/>
    </source>
</evidence>
<sequence length="327" mass="37112">MTKIPTIYQAKNGAIELKSDVDVDVQTIWANQKDLSVIFDTERSVITKHIKNIFKDGEVDKNSTCAFFAQVQNEGGREVKRDIEFYNLDIILAVGYRTNSAKAIKFRQWAIKTLKQHIVQGYTINKNRIEKNYQAFMNAVDDIKLLSKNQIDSDDVLELIKSFAHTWFSLEAFDEDKLPQEGLNKNQITIKAENLYLAVGKLKNDLIAKKQATQLFAQEKKKDSLAGIFANIFQSVFGEDAYPSIEEKATHLLYFIVKNHPFNDGNKRTGAFSFVWFLQKSGFDYQQVITPQTLTTLTLLIATSAPSEKDKLIGLVLLLLSKENAAD</sequence>
<dbReference type="InterPro" id="IPR036597">
    <property type="entry name" value="Fido-like_dom_sf"/>
</dbReference>
<proteinExistence type="predicted"/>
<dbReference type="RefSeq" id="WP_090715257.1">
    <property type="nucleotide sequence ID" value="NZ_CDSC02000120.1"/>
</dbReference>
<dbReference type="Pfam" id="PF02661">
    <property type="entry name" value="Fic"/>
    <property type="match status" value="1"/>
</dbReference>
<dbReference type="SUPFAM" id="SSF140931">
    <property type="entry name" value="Fic-like"/>
    <property type="match status" value="1"/>
</dbReference>
<dbReference type="OrthoDB" id="9802752at2"/>
<evidence type="ECO:0000313" key="2">
    <source>
        <dbReference type="EMBL" id="SEH70814.1"/>
    </source>
</evidence>
<evidence type="ECO:0000259" key="1">
    <source>
        <dbReference type="PROSITE" id="PS51459"/>
    </source>
</evidence>
<reference evidence="3" key="1">
    <citation type="submission" date="2016-06" db="EMBL/GenBank/DDBJ databases">
        <authorList>
            <person name="Petersen J."/>
            <person name="Sayavedra L."/>
        </authorList>
    </citation>
    <scope>NUCLEOTIDE SEQUENCE [LARGE SCALE GENOMIC DNA]</scope>
    <source>
        <strain evidence="3">BazSymA</strain>
    </source>
</reference>
<dbReference type="Proteomes" id="UP000198988">
    <property type="component" value="Unassembled WGS sequence"/>
</dbReference>
<dbReference type="InterPro" id="IPR011204">
    <property type="entry name" value="Virulence_RhuM-like"/>
</dbReference>
<protein>
    <submittedName>
        <fullName evidence="2">Death-on-curing family protein</fullName>
    </submittedName>
</protein>
<accession>A0A1H6KBJ8</accession>
<dbReference type="Pfam" id="PF13310">
    <property type="entry name" value="Virulence_RhuM"/>
    <property type="match status" value="1"/>
</dbReference>
<gene>
    <name evidence="2" type="ORF">BAZSYMA_ACONTIG03271_3</name>
</gene>
<dbReference type="PANTHER" id="PTHR35810:SF1">
    <property type="entry name" value="CYTOPLASMIC PROTEIN"/>
    <property type="match status" value="1"/>
</dbReference>
<name>A0A1H6KBJ8_9GAMM</name>
<dbReference type="EMBL" id="CDSC02000120">
    <property type="protein sequence ID" value="SEH70814.1"/>
    <property type="molecule type" value="Genomic_DNA"/>
</dbReference>
<dbReference type="InterPro" id="IPR003812">
    <property type="entry name" value="Fido"/>
</dbReference>
<dbReference type="PROSITE" id="PS51459">
    <property type="entry name" value="FIDO"/>
    <property type="match status" value="1"/>
</dbReference>